<accession>A0A1T4T599</accession>
<dbReference type="Proteomes" id="UP000190637">
    <property type="component" value="Unassembled WGS sequence"/>
</dbReference>
<dbReference type="GO" id="GO:0016020">
    <property type="term" value="C:membrane"/>
    <property type="evidence" value="ECO:0007669"/>
    <property type="project" value="InterPro"/>
</dbReference>
<dbReference type="PANTHER" id="PTHR35335:SF1">
    <property type="entry name" value="UPF0716 PROTEIN FXSA"/>
    <property type="match status" value="1"/>
</dbReference>
<evidence type="ECO:0000256" key="2">
    <source>
        <dbReference type="SAM" id="Phobius"/>
    </source>
</evidence>
<dbReference type="STRING" id="1122192.SAMN02745673_04512"/>
<keyword evidence="2" id="KW-0812">Transmembrane</keyword>
<keyword evidence="2" id="KW-1133">Transmembrane helix</keyword>
<dbReference type="RefSeq" id="WP_078763744.1">
    <property type="nucleotide sequence ID" value="NZ_FUWS01000015.1"/>
</dbReference>
<sequence>MPLLAVIALMALPFLEVWVMILAAGQIGVAWTIALLFALSASGVFVVRRAGTRAVRDAQAAMSTGTPPRGSLLDMLMLFVGGILLITPGFITAVLGLVLVLPFTRPALRWAFEAWARRRIRRMEANVQVDLAASRAGGPAPGPQPRPGQGKIIQGSFVDPETDS</sequence>
<organism evidence="3 4">
    <name type="scientific">Marinactinospora thermotolerans DSM 45154</name>
    <dbReference type="NCBI Taxonomy" id="1122192"/>
    <lineage>
        <taxon>Bacteria</taxon>
        <taxon>Bacillati</taxon>
        <taxon>Actinomycetota</taxon>
        <taxon>Actinomycetes</taxon>
        <taxon>Streptosporangiales</taxon>
        <taxon>Nocardiopsidaceae</taxon>
        <taxon>Marinactinospora</taxon>
    </lineage>
</organism>
<protein>
    <submittedName>
        <fullName evidence="3">UPF0716 protein FxsA</fullName>
    </submittedName>
</protein>
<dbReference type="EMBL" id="FUWS01000015">
    <property type="protein sequence ID" value="SKA35665.1"/>
    <property type="molecule type" value="Genomic_DNA"/>
</dbReference>
<feature type="transmembrane region" description="Helical" evidence="2">
    <location>
        <begin position="72"/>
        <end position="101"/>
    </location>
</feature>
<dbReference type="PANTHER" id="PTHR35335">
    <property type="entry name" value="UPF0716 PROTEIN FXSA"/>
    <property type="match status" value="1"/>
</dbReference>
<dbReference type="OrthoDB" id="9792788at2"/>
<reference evidence="3 4" key="1">
    <citation type="submission" date="2017-02" db="EMBL/GenBank/DDBJ databases">
        <authorList>
            <person name="Peterson S.W."/>
        </authorList>
    </citation>
    <scope>NUCLEOTIDE SEQUENCE [LARGE SCALE GENOMIC DNA]</scope>
    <source>
        <strain evidence="3 4">DSM 45154</strain>
    </source>
</reference>
<keyword evidence="2" id="KW-0472">Membrane</keyword>
<evidence type="ECO:0000313" key="3">
    <source>
        <dbReference type="EMBL" id="SKA35665.1"/>
    </source>
</evidence>
<dbReference type="InterPro" id="IPR007313">
    <property type="entry name" value="FxsA"/>
</dbReference>
<evidence type="ECO:0000256" key="1">
    <source>
        <dbReference type="SAM" id="MobiDB-lite"/>
    </source>
</evidence>
<evidence type="ECO:0000313" key="4">
    <source>
        <dbReference type="Proteomes" id="UP000190637"/>
    </source>
</evidence>
<feature type="transmembrane region" description="Helical" evidence="2">
    <location>
        <begin position="33"/>
        <end position="51"/>
    </location>
</feature>
<dbReference type="NCBIfam" id="NF008528">
    <property type="entry name" value="PRK11463.1-2"/>
    <property type="match status" value="1"/>
</dbReference>
<keyword evidence="4" id="KW-1185">Reference proteome</keyword>
<gene>
    <name evidence="3" type="ORF">SAMN02745673_04512</name>
</gene>
<name>A0A1T4T599_9ACTN</name>
<proteinExistence type="predicted"/>
<feature type="region of interest" description="Disordered" evidence="1">
    <location>
        <begin position="133"/>
        <end position="164"/>
    </location>
</feature>
<dbReference type="AlphaFoldDB" id="A0A1T4T599"/>
<dbReference type="Pfam" id="PF04186">
    <property type="entry name" value="FxsA"/>
    <property type="match status" value="1"/>
</dbReference>